<dbReference type="GO" id="GO:0016324">
    <property type="term" value="C:apical plasma membrane"/>
    <property type="evidence" value="ECO:0007669"/>
    <property type="project" value="UniProtKB-SubCell"/>
</dbReference>
<comment type="catalytic activity">
    <reaction evidence="16">
        <text>(R)-3-hydroxybutanoate(out) + H(+)(out) = (R)-3-hydroxybutanoate(in) + H(+)(in)</text>
        <dbReference type="Rhea" id="RHEA:71795"/>
        <dbReference type="ChEBI" id="CHEBI:10983"/>
        <dbReference type="ChEBI" id="CHEBI:15378"/>
    </reaction>
    <physiologicalReaction direction="left-to-right" evidence="16">
        <dbReference type="Rhea" id="RHEA:71796"/>
    </physiologicalReaction>
    <physiologicalReaction direction="right-to-left" evidence="16">
        <dbReference type="Rhea" id="RHEA:71797"/>
    </physiologicalReaction>
</comment>
<gene>
    <name evidence="19" type="ORF">J0S82_015705</name>
</gene>
<feature type="transmembrane region" description="Helical" evidence="18">
    <location>
        <begin position="88"/>
        <end position="107"/>
    </location>
</feature>
<evidence type="ECO:0000256" key="1">
    <source>
        <dbReference type="ARBA" id="ARBA00004424"/>
    </source>
</evidence>
<keyword evidence="6" id="KW-1003">Cell membrane</keyword>
<keyword evidence="10 18" id="KW-0472">Membrane</keyword>
<comment type="catalytic activity">
    <reaction evidence="15">
        <text>(S)-lactate(in) + H(+)(in) = (S)-lactate(out) + H(+)(out)</text>
        <dbReference type="Rhea" id="RHEA:29415"/>
        <dbReference type="ChEBI" id="CHEBI:15378"/>
        <dbReference type="ChEBI" id="CHEBI:16651"/>
    </reaction>
    <physiologicalReaction direction="left-to-right" evidence="15">
        <dbReference type="Rhea" id="RHEA:29416"/>
    </physiologicalReaction>
    <physiologicalReaction direction="right-to-left" evidence="15">
        <dbReference type="Rhea" id="RHEA:29417"/>
    </physiologicalReaction>
</comment>
<feature type="transmembrane region" description="Helical" evidence="18">
    <location>
        <begin position="333"/>
        <end position="360"/>
    </location>
</feature>
<dbReference type="SUPFAM" id="SSF103473">
    <property type="entry name" value="MFS general substrate transporter"/>
    <property type="match status" value="1"/>
</dbReference>
<keyword evidence="5" id="KW-0813">Transport</keyword>
<dbReference type="GO" id="GO:0015650">
    <property type="term" value="F:lactate:proton symporter activity"/>
    <property type="evidence" value="ECO:0007669"/>
    <property type="project" value="TreeGrafter"/>
</dbReference>
<comment type="subcellular location">
    <subcellularLocation>
        <location evidence="1">Apical cell membrane</location>
        <topology evidence="1">Multi-pass membrane protein</topology>
    </subcellularLocation>
    <subcellularLocation>
        <location evidence="2">Basolateral cell membrane</location>
        <topology evidence="2">Multi-pass membrane protein</topology>
    </subcellularLocation>
</comment>
<organism evidence="19 20">
    <name type="scientific">Galemys pyrenaicus</name>
    <name type="common">Iberian desman</name>
    <name type="synonym">Pyrenean desman</name>
    <dbReference type="NCBI Taxonomy" id="202257"/>
    <lineage>
        <taxon>Eukaryota</taxon>
        <taxon>Metazoa</taxon>
        <taxon>Chordata</taxon>
        <taxon>Craniata</taxon>
        <taxon>Vertebrata</taxon>
        <taxon>Euteleostomi</taxon>
        <taxon>Mammalia</taxon>
        <taxon>Eutheria</taxon>
        <taxon>Laurasiatheria</taxon>
        <taxon>Eulipotyphla</taxon>
        <taxon>Talpidae</taxon>
        <taxon>Galemys</taxon>
    </lineage>
</organism>
<evidence type="ECO:0000256" key="12">
    <source>
        <dbReference type="ARBA" id="ARBA00034216"/>
    </source>
</evidence>
<evidence type="ECO:0000256" key="18">
    <source>
        <dbReference type="SAM" id="Phobius"/>
    </source>
</evidence>
<proteinExistence type="inferred from homology"/>
<reference evidence="19" key="1">
    <citation type="journal article" date="2021" name="Evol. Appl.">
        <title>The genome of the Pyrenean desman and the effects of bottlenecks and inbreeding on the genomic landscape of an endangered species.</title>
        <authorList>
            <person name="Escoda L."/>
            <person name="Castresana J."/>
        </authorList>
    </citation>
    <scope>NUCLEOTIDE SEQUENCE</scope>
    <source>
        <strain evidence="19">IBE-C5619</strain>
    </source>
</reference>
<feature type="transmembrane region" description="Helical" evidence="18">
    <location>
        <begin position="28"/>
        <end position="45"/>
    </location>
</feature>
<evidence type="ECO:0000256" key="11">
    <source>
        <dbReference type="ARBA" id="ARBA00029777"/>
    </source>
</evidence>
<feature type="transmembrane region" description="Helical" evidence="18">
    <location>
        <begin position="243"/>
        <end position="259"/>
    </location>
</feature>
<keyword evidence="9 18" id="KW-1133">Transmembrane helix</keyword>
<dbReference type="InterPro" id="IPR011701">
    <property type="entry name" value="MFS"/>
</dbReference>
<evidence type="ECO:0000256" key="8">
    <source>
        <dbReference type="ARBA" id="ARBA00022847"/>
    </source>
</evidence>
<feature type="transmembrane region" description="Helical" evidence="18">
    <location>
        <begin position="175"/>
        <end position="199"/>
    </location>
</feature>
<evidence type="ECO:0000256" key="10">
    <source>
        <dbReference type="ARBA" id="ARBA00023136"/>
    </source>
</evidence>
<feature type="transmembrane region" description="Helical" evidence="18">
    <location>
        <begin position="57"/>
        <end position="76"/>
    </location>
</feature>
<evidence type="ECO:0000256" key="9">
    <source>
        <dbReference type="ARBA" id="ARBA00022989"/>
    </source>
</evidence>
<feature type="region of interest" description="Disordered" evidence="17">
    <location>
        <begin position="113"/>
        <end position="142"/>
    </location>
</feature>
<evidence type="ECO:0000256" key="13">
    <source>
        <dbReference type="ARBA" id="ARBA00034218"/>
    </source>
</evidence>
<feature type="transmembrane region" description="Helical" evidence="18">
    <location>
        <begin position="299"/>
        <end position="321"/>
    </location>
</feature>
<dbReference type="Pfam" id="PF07690">
    <property type="entry name" value="MFS_1"/>
    <property type="match status" value="1"/>
</dbReference>
<evidence type="ECO:0000256" key="15">
    <source>
        <dbReference type="ARBA" id="ARBA00036111"/>
    </source>
</evidence>
<comment type="similarity">
    <text evidence="3">Belongs to the major facilitator superfamily. Monocarboxylate porter (TC 2.A.1.13) family.</text>
</comment>
<keyword evidence="7 18" id="KW-0812">Transmembrane</keyword>
<feature type="transmembrane region" description="Helical" evidence="18">
    <location>
        <begin position="265"/>
        <end position="287"/>
    </location>
</feature>
<dbReference type="AlphaFoldDB" id="A0A8J6A9L5"/>
<dbReference type="Gene3D" id="1.20.1250.20">
    <property type="entry name" value="MFS general substrate transporter like domains"/>
    <property type="match status" value="1"/>
</dbReference>
<evidence type="ECO:0000256" key="2">
    <source>
        <dbReference type="ARBA" id="ARBA00004554"/>
    </source>
</evidence>
<evidence type="ECO:0000256" key="4">
    <source>
        <dbReference type="ARBA" id="ARBA00015821"/>
    </source>
</evidence>
<feature type="transmembrane region" description="Helical" evidence="18">
    <location>
        <begin position="211"/>
        <end position="231"/>
    </location>
</feature>
<comment type="caution">
    <text evidence="19">The sequence shown here is derived from an EMBL/GenBank/DDBJ whole genome shotgun (WGS) entry which is preliminary data.</text>
</comment>
<name>A0A8J6A9L5_GALPY</name>
<evidence type="ECO:0000256" key="16">
    <source>
        <dbReference type="ARBA" id="ARBA00036520"/>
    </source>
</evidence>
<dbReference type="OrthoDB" id="6499973at2759"/>
<evidence type="ECO:0000256" key="5">
    <source>
        <dbReference type="ARBA" id="ARBA00022448"/>
    </source>
</evidence>
<dbReference type="InterPro" id="IPR050327">
    <property type="entry name" value="Proton-linked_MCT"/>
</dbReference>
<evidence type="ECO:0000313" key="20">
    <source>
        <dbReference type="Proteomes" id="UP000700334"/>
    </source>
</evidence>
<evidence type="ECO:0000256" key="17">
    <source>
        <dbReference type="SAM" id="MobiDB-lite"/>
    </source>
</evidence>
<dbReference type="GO" id="GO:0035879">
    <property type="term" value="P:plasma membrane lactate transport"/>
    <property type="evidence" value="ECO:0007669"/>
    <property type="project" value="TreeGrafter"/>
</dbReference>
<dbReference type="InterPro" id="IPR036259">
    <property type="entry name" value="MFS_trans_sf"/>
</dbReference>
<evidence type="ECO:0000256" key="6">
    <source>
        <dbReference type="ARBA" id="ARBA00022475"/>
    </source>
</evidence>
<evidence type="ECO:0000256" key="3">
    <source>
        <dbReference type="ARBA" id="ARBA00006727"/>
    </source>
</evidence>
<comment type="catalytic activity">
    <reaction evidence="13">
        <text>3-methyl-2-oxobutanoate(out) + H(+)(out) = 3-methyl-2-oxobutanoate(in) + H(+)(in)</text>
        <dbReference type="Rhea" id="RHEA:71783"/>
        <dbReference type="ChEBI" id="CHEBI:11851"/>
        <dbReference type="ChEBI" id="CHEBI:15378"/>
    </reaction>
</comment>
<dbReference type="GO" id="GO:0016323">
    <property type="term" value="C:basolateral plasma membrane"/>
    <property type="evidence" value="ECO:0007669"/>
    <property type="project" value="UniProtKB-SubCell"/>
</dbReference>
<keyword evidence="20" id="KW-1185">Reference proteome</keyword>
<dbReference type="FunFam" id="1.20.1250.20:FF:000030">
    <property type="entry name" value="monocarboxylate transporter 1 isoform X1"/>
    <property type="match status" value="1"/>
</dbReference>
<dbReference type="EMBL" id="JAGFMF010011645">
    <property type="protein sequence ID" value="KAG8517634.1"/>
    <property type="molecule type" value="Genomic_DNA"/>
</dbReference>
<dbReference type="PANTHER" id="PTHR11360">
    <property type="entry name" value="MONOCARBOXYLATE TRANSPORTER"/>
    <property type="match status" value="1"/>
</dbReference>
<keyword evidence="8" id="KW-0769">Symport</keyword>
<dbReference type="PANTHER" id="PTHR11360:SF24">
    <property type="entry name" value="MONOCARBOXYLATE TRANSPORTER 1"/>
    <property type="match status" value="1"/>
</dbReference>
<dbReference type="Proteomes" id="UP000700334">
    <property type="component" value="Unassembled WGS sequence"/>
</dbReference>
<evidence type="ECO:0000256" key="14">
    <source>
        <dbReference type="ARBA" id="ARBA00035869"/>
    </source>
</evidence>
<feature type="region of interest" description="Disordered" evidence="17">
    <location>
        <begin position="388"/>
        <end position="412"/>
    </location>
</feature>
<protein>
    <recommendedName>
        <fullName evidence="4">Monocarboxylate transporter 1</fullName>
    </recommendedName>
    <alternativeName>
        <fullName evidence="11">Solute carrier family 16 member 1</fullName>
    </alternativeName>
</protein>
<evidence type="ECO:0000313" key="19">
    <source>
        <dbReference type="EMBL" id="KAG8517634.1"/>
    </source>
</evidence>
<comment type="catalytic activity">
    <reaction evidence="12">
        <text>4-methyl-2-oxopentanoate(out) + H(+)(out) = 4-methyl-2-oxopentanoate(in) + H(+)(in)</text>
        <dbReference type="Rhea" id="RHEA:71779"/>
        <dbReference type="ChEBI" id="CHEBI:15378"/>
        <dbReference type="ChEBI" id="CHEBI:17865"/>
    </reaction>
</comment>
<sequence length="412" mass="44775">MMAGGCLSGCGLVAASFCNTVQGLYVCVGVIGGLGLAFNLNPALTMIGKYFYKKRPLANGLAMAGSPVFLSTLAPLNQVLFNVFGWRGSFLILGGLLLNCCVAGSLMRPIGPPPASAGREKSKQPLQEAGKADAKTEAGDANTDLIGGNPKVEKRSFFQTINKFLDFSLFKHRGFLLYLFGNVLMFFGLFAPLVFLSNYGKSKNFPSEKAAFLLSILAFVDMIARPSMGLVANTTWVRPRVQYFFAASCIANGVCHLLAPFSTTYIQFCVYAGFFGFAFGWLSSVLFETLMDLVGPQRFSSAVGLVTIVECCPVLLGPPVLGRLNDVYGDYKYTYWACGIILIIAGTYLFISMGINYHLLAKEQEAEKQKEENKEEEISIEIVDKPKEVIDAAESPGQKSIEGSPKEEENQI</sequence>
<comment type="catalytic activity">
    <reaction evidence="14">
        <text>acetoacetate(out) + H(+)(out) = acetoacetate(in) + H(+)(in)</text>
        <dbReference type="Rhea" id="RHEA:71775"/>
        <dbReference type="ChEBI" id="CHEBI:13705"/>
        <dbReference type="ChEBI" id="CHEBI:15378"/>
    </reaction>
    <physiologicalReaction direction="left-to-right" evidence="14">
        <dbReference type="Rhea" id="RHEA:71776"/>
    </physiologicalReaction>
    <physiologicalReaction direction="right-to-left" evidence="14">
        <dbReference type="Rhea" id="RHEA:71777"/>
    </physiologicalReaction>
</comment>
<accession>A0A8J6A9L5</accession>
<evidence type="ECO:0000256" key="7">
    <source>
        <dbReference type="ARBA" id="ARBA00022692"/>
    </source>
</evidence>